<dbReference type="InterPro" id="IPR053392">
    <property type="entry name" value="Transposase_IS30-like"/>
</dbReference>
<dbReference type="Gene3D" id="1.10.10.60">
    <property type="entry name" value="Homeodomain-like"/>
    <property type="match status" value="1"/>
</dbReference>
<dbReference type="InterPro" id="IPR036397">
    <property type="entry name" value="RNaseH_sf"/>
</dbReference>
<organism evidence="8 9">
    <name type="scientific">Actinokineospora xionganensis</name>
    <dbReference type="NCBI Taxonomy" id="2684470"/>
    <lineage>
        <taxon>Bacteria</taxon>
        <taxon>Bacillati</taxon>
        <taxon>Actinomycetota</taxon>
        <taxon>Actinomycetes</taxon>
        <taxon>Pseudonocardiales</taxon>
        <taxon>Pseudonocardiaceae</taxon>
        <taxon>Actinokineospora</taxon>
    </lineage>
</organism>
<feature type="domain" description="Integrase catalytic" evidence="7">
    <location>
        <begin position="267"/>
        <end position="446"/>
    </location>
</feature>
<reference evidence="8 9" key="1">
    <citation type="submission" date="2020-06" db="EMBL/GenBank/DDBJ databases">
        <title>Actinokineospora xiongansis sp. nov., isolated from soil of Baiyangdian.</title>
        <authorList>
            <person name="Zhang X."/>
        </authorList>
    </citation>
    <scope>NUCLEOTIDE SEQUENCE [LARGE SCALE GENOMIC DNA]</scope>
    <source>
        <strain evidence="8 9">HBU206404</strain>
    </source>
</reference>
<dbReference type="InterPro" id="IPR025246">
    <property type="entry name" value="IS30-like_HTH"/>
</dbReference>
<dbReference type="EMBL" id="JABVED010000054">
    <property type="protein sequence ID" value="MBC6451746.1"/>
    <property type="molecule type" value="Genomic_DNA"/>
</dbReference>
<dbReference type="PANTHER" id="PTHR10948:SF23">
    <property type="entry name" value="TRANSPOSASE INSI FOR INSERTION SEQUENCE ELEMENT IS30A-RELATED"/>
    <property type="match status" value="1"/>
</dbReference>
<comment type="caution">
    <text evidence="8">The sequence shown here is derived from an EMBL/GenBank/DDBJ whole genome shotgun (WGS) entry which is preliminary data.</text>
</comment>
<evidence type="ECO:0000259" key="7">
    <source>
        <dbReference type="PROSITE" id="PS50994"/>
    </source>
</evidence>
<evidence type="ECO:0000256" key="4">
    <source>
        <dbReference type="ARBA" id="ARBA00023125"/>
    </source>
</evidence>
<protein>
    <submittedName>
        <fullName evidence="8">IS30 family transposase</fullName>
    </submittedName>
</protein>
<evidence type="ECO:0000256" key="1">
    <source>
        <dbReference type="ARBA" id="ARBA00002190"/>
    </source>
</evidence>
<dbReference type="PANTHER" id="PTHR10948">
    <property type="entry name" value="TRANSPOSASE"/>
    <property type="match status" value="1"/>
</dbReference>
<dbReference type="InterPro" id="IPR009057">
    <property type="entry name" value="Homeodomain-like_sf"/>
</dbReference>
<evidence type="ECO:0000256" key="6">
    <source>
        <dbReference type="SAM" id="MobiDB-lite"/>
    </source>
</evidence>
<evidence type="ECO:0000256" key="3">
    <source>
        <dbReference type="ARBA" id="ARBA00022578"/>
    </source>
</evidence>
<comment type="function">
    <text evidence="1">Required for the transposition of the insertion element.</text>
</comment>
<keyword evidence="3" id="KW-0815">Transposition</keyword>
<comment type="similarity">
    <text evidence="2">Belongs to the transposase IS30 family.</text>
</comment>
<accession>A0ABR7LH91</accession>
<proteinExistence type="inferred from homology"/>
<keyword evidence="5" id="KW-0233">DNA recombination</keyword>
<evidence type="ECO:0000313" key="8">
    <source>
        <dbReference type="EMBL" id="MBC6451746.1"/>
    </source>
</evidence>
<dbReference type="SUPFAM" id="SSF53098">
    <property type="entry name" value="Ribonuclease H-like"/>
    <property type="match status" value="1"/>
</dbReference>
<dbReference type="Gene3D" id="3.30.420.10">
    <property type="entry name" value="Ribonuclease H-like superfamily/Ribonuclease H"/>
    <property type="match status" value="1"/>
</dbReference>
<dbReference type="Proteomes" id="UP000734823">
    <property type="component" value="Unassembled WGS sequence"/>
</dbReference>
<evidence type="ECO:0000313" key="9">
    <source>
        <dbReference type="Proteomes" id="UP000734823"/>
    </source>
</evidence>
<dbReference type="InterPro" id="IPR051917">
    <property type="entry name" value="Transposase-Integrase"/>
</dbReference>
<sequence>MKALTGRSPMKSPGKPSLRRAVQRAFWHEIAKGVPSEDAAVAVGVSQAVGSRWFRQRGGMPTFMTVPIAGRYLSFPEREEIALLKAQGAGVREIARQVGRDPSTISRELRRNAATRGGKLEYRASVAQWKAELLAQRPKTARLVVNERLRDYVQERLSGEVRLPGGSQVLGPQAPQWKGRNKPRRQDRRWSTAWSPEQIANRLRVDFPDDDSMRISHEAIYQALYVQSRGALKRELVACLRTGRALRVPRARSRQRPGGHVTPEVMISERPAEVEDRAVPGHWEGDLIIGTDRSAIGTLVERTTRFTMLLHLPRMDGYGIEPRVKNGPALAGYGAEAMRDAIASKITSLPEHLRQSLTWDRGKELAQHAQLRIETGVAVYFADPHSPWQRGTNENTNGLLRQYFPKGTDLSRWSRDELDAVATTLNARPRKTLDWKTPAEALNDHLLSI</sequence>
<dbReference type="NCBIfam" id="NF033563">
    <property type="entry name" value="transpos_IS30"/>
    <property type="match status" value="2"/>
</dbReference>
<feature type="region of interest" description="Disordered" evidence="6">
    <location>
        <begin position="163"/>
        <end position="192"/>
    </location>
</feature>
<name>A0ABR7LH91_9PSEU</name>
<dbReference type="RefSeq" id="WP_187224807.1">
    <property type="nucleotide sequence ID" value="NZ_JABVED010000054.1"/>
</dbReference>
<dbReference type="InterPro" id="IPR001584">
    <property type="entry name" value="Integrase_cat-core"/>
</dbReference>
<keyword evidence="9" id="KW-1185">Reference proteome</keyword>
<evidence type="ECO:0000256" key="2">
    <source>
        <dbReference type="ARBA" id="ARBA00006363"/>
    </source>
</evidence>
<dbReference type="SUPFAM" id="SSF46689">
    <property type="entry name" value="Homeodomain-like"/>
    <property type="match status" value="1"/>
</dbReference>
<evidence type="ECO:0000256" key="5">
    <source>
        <dbReference type="ARBA" id="ARBA00023172"/>
    </source>
</evidence>
<dbReference type="PROSITE" id="PS01043">
    <property type="entry name" value="TRANSPOSASE_IS30"/>
    <property type="match status" value="1"/>
</dbReference>
<dbReference type="PROSITE" id="PS50994">
    <property type="entry name" value="INTEGRASE"/>
    <property type="match status" value="1"/>
</dbReference>
<keyword evidence="4" id="KW-0238">DNA-binding</keyword>
<dbReference type="InterPro" id="IPR012337">
    <property type="entry name" value="RNaseH-like_sf"/>
</dbReference>
<dbReference type="Pfam" id="PF13936">
    <property type="entry name" value="HTH_38"/>
    <property type="match status" value="1"/>
</dbReference>
<dbReference type="InterPro" id="IPR001598">
    <property type="entry name" value="Transposase_IS30_CS"/>
</dbReference>
<gene>
    <name evidence="8" type="ORF">GPZ80_31880</name>
</gene>